<protein>
    <recommendedName>
        <fullName evidence="2">histidine kinase</fullName>
        <ecNumber evidence="2">2.7.13.3</ecNumber>
    </recommendedName>
</protein>
<dbReference type="SUPFAM" id="SSF55874">
    <property type="entry name" value="ATPase domain of HSP90 chaperone/DNA topoisomerase II/histidine kinase"/>
    <property type="match status" value="1"/>
</dbReference>
<dbReference type="EC" id="2.7.13.3" evidence="2"/>
<comment type="caution">
    <text evidence="6">The sequence shown here is derived from an EMBL/GenBank/DDBJ whole genome shotgun (WGS) entry which is preliminary data.</text>
</comment>
<dbReference type="Pfam" id="PF02518">
    <property type="entry name" value="HATPase_c"/>
    <property type="match status" value="1"/>
</dbReference>
<dbReference type="Gene3D" id="3.30.565.10">
    <property type="entry name" value="Histidine kinase-like ATPase, C-terminal domain"/>
    <property type="match status" value="1"/>
</dbReference>
<gene>
    <name evidence="6" type="ORF">GPAL_0185</name>
</gene>
<keyword evidence="6" id="KW-0808">Transferase</keyword>
<dbReference type="STRING" id="1121922.GCA_000428905_02501"/>
<dbReference type="CDD" id="cd00082">
    <property type="entry name" value="HisKA"/>
    <property type="match status" value="1"/>
</dbReference>
<evidence type="ECO:0000256" key="3">
    <source>
        <dbReference type="ARBA" id="ARBA00022553"/>
    </source>
</evidence>
<dbReference type="PRINTS" id="PR00344">
    <property type="entry name" value="BCTRLSENSOR"/>
</dbReference>
<evidence type="ECO:0000313" key="6">
    <source>
        <dbReference type="EMBL" id="GAC27066.1"/>
    </source>
</evidence>
<keyword evidence="6" id="KW-0418">Kinase</keyword>
<accession>K6YSV7</accession>
<dbReference type="InterPro" id="IPR036890">
    <property type="entry name" value="HATPase_C_sf"/>
</dbReference>
<dbReference type="RefSeq" id="WP_006008261.1">
    <property type="nucleotide sequence ID" value="NZ_AUAV01000013.1"/>
</dbReference>
<dbReference type="InterPro" id="IPR004358">
    <property type="entry name" value="Sig_transdc_His_kin-like_C"/>
</dbReference>
<evidence type="ECO:0000259" key="5">
    <source>
        <dbReference type="PROSITE" id="PS50109"/>
    </source>
</evidence>
<dbReference type="Proteomes" id="UP000006251">
    <property type="component" value="Unassembled WGS sequence"/>
</dbReference>
<dbReference type="InterPro" id="IPR003661">
    <property type="entry name" value="HisK_dim/P_dom"/>
</dbReference>
<dbReference type="InterPro" id="IPR003594">
    <property type="entry name" value="HATPase_dom"/>
</dbReference>
<dbReference type="AlphaFoldDB" id="K6YSV7"/>
<keyword evidence="3" id="KW-0597">Phosphoprotein</keyword>
<dbReference type="EMBL" id="BAEQ01000004">
    <property type="protein sequence ID" value="GAC27066.1"/>
    <property type="molecule type" value="Genomic_DNA"/>
</dbReference>
<name>K6YSV7_9ALTE</name>
<dbReference type="GO" id="GO:0000155">
    <property type="term" value="F:phosphorelay sensor kinase activity"/>
    <property type="evidence" value="ECO:0007669"/>
    <property type="project" value="InterPro"/>
</dbReference>
<dbReference type="SUPFAM" id="SSF47384">
    <property type="entry name" value="Homodimeric domain of signal transducing histidine kinase"/>
    <property type="match status" value="1"/>
</dbReference>
<evidence type="ECO:0000313" key="7">
    <source>
        <dbReference type="Proteomes" id="UP000006251"/>
    </source>
</evidence>
<dbReference type="Gene3D" id="1.10.287.130">
    <property type="match status" value="1"/>
</dbReference>
<dbReference type="PANTHER" id="PTHR43065">
    <property type="entry name" value="SENSOR HISTIDINE KINASE"/>
    <property type="match status" value="1"/>
</dbReference>
<keyword evidence="4" id="KW-0175">Coiled coil</keyword>
<feature type="domain" description="Histidine kinase" evidence="5">
    <location>
        <begin position="259"/>
        <end position="501"/>
    </location>
</feature>
<dbReference type="OrthoDB" id="9772100at2"/>
<comment type="catalytic activity">
    <reaction evidence="1">
        <text>ATP + protein L-histidine = ADP + protein N-phospho-L-histidine.</text>
        <dbReference type="EC" id="2.7.13.3"/>
    </reaction>
</comment>
<keyword evidence="7" id="KW-1185">Reference proteome</keyword>
<dbReference type="SMART" id="SM00387">
    <property type="entry name" value="HATPase_c"/>
    <property type="match status" value="1"/>
</dbReference>
<proteinExistence type="predicted"/>
<dbReference type="InterPro" id="IPR005467">
    <property type="entry name" value="His_kinase_dom"/>
</dbReference>
<evidence type="ECO:0000256" key="4">
    <source>
        <dbReference type="SAM" id="Coils"/>
    </source>
</evidence>
<sequence length="501" mass="57187">MDKNQLIPISDIERLKQQIDREKNARELAERQLEVYSREIHLANECLKKSLNDTKKKQAEIEYLTEASYDFSSKLSLINILQNTVSLTGKFFNAEYGIKAIFNKGKLKNGSNALIWSSNNGWGENLELQSFFFKHLPLERLPSDRYYAAPHWFITPLNEEDAVGDQNFQWIIYINLQLESNNSVWIGFLSKIESLDEEALHILEVAKGHLLSGIRQHLSDETIALRNTQLQQTADHLQNTQKQLIQSEKMASLGQLAAGVAHEINNPIGYIRSNLQTLDDYIKEFKLTFKLLEEKIYLNGSLSKQEFNKTVKKKEMNFLLTDAELIVKSNQDGIQRIKEIVVGLKSFSHTADDNLKHISIYECVDNALRIVANEFKYQHQVINELETTLPKVLNNYGKLQQVFVNLLINSAHAMPEGGTMRIHSELHQRYLLIHVEDNGIGMDEKTKSQIFNPFFTTKPVGKGTGLGLSVSYAILETQNISIEVTSELGKGTRFTLGFRLD</sequence>
<evidence type="ECO:0000256" key="1">
    <source>
        <dbReference type="ARBA" id="ARBA00000085"/>
    </source>
</evidence>
<dbReference type="PROSITE" id="PS50109">
    <property type="entry name" value="HIS_KIN"/>
    <property type="match status" value="1"/>
</dbReference>
<organism evidence="6 7">
    <name type="scientific">Brumicola pallidula DSM 14239 = ACAM 615</name>
    <dbReference type="NCBI Taxonomy" id="1121922"/>
    <lineage>
        <taxon>Bacteria</taxon>
        <taxon>Pseudomonadati</taxon>
        <taxon>Pseudomonadota</taxon>
        <taxon>Gammaproteobacteria</taxon>
        <taxon>Alteromonadales</taxon>
        <taxon>Alteromonadaceae</taxon>
        <taxon>Brumicola</taxon>
    </lineage>
</organism>
<dbReference type="PANTHER" id="PTHR43065:SF50">
    <property type="entry name" value="HISTIDINE KINASE"/>
    <property type="match status" value="1"/>
</dbReference>
<feature type="coiled-coil region" evidence="4">
    <location>
        <begin position="12"/>
        <end position="39"/>
    </location>
</feature>
<evidence type="ECO:0000256" key="2">
    <source>
        <dbReference type="ARBA" id="ARBA00012438"/>
    </source>
</evidence>
<reference evidence="7" key="1">
    <citation type="journal article" date="2014" name="Environ. Microbiol.">
        <title>Comparative genomics of the marine bacterial genus Glaciecola reveals the high degree of genomic diversity and genomic characteristic for cold adaptation.</title>
        <authorList>
            <person name="Qin Q.L."/>
            <person name="Xie B.B."/>
            <person name="Yu Y."/>
            <person name="Shu Y.L."/>
            <person name="Rong J.C."/>
            <person name="Zhang Y.J."/>
            <person name="Zhao D.L."/>
            <person name="Chen X.L."/>
            <person name="Zhang X.Y."/>
            <person name="Chen B."/>
            <person name="Zhou B.C."/>
            <person name="Zhang Y.Z."/>
        </authorList>
    </citation>
    <scope>NUCLEOTIDE SEQUENCE [LARGE SCALE GENOMIC DNA]</scope>
    <source>
        <strain evidence="7">ACAM 615</strain>
    </source>
</reference>
<dbReference type="InterPro" id="IPR036097">
    <property type="entry name" value="HisK_dim/P_sf"/>
</dbReference>